<name>A0A183IEA4_9BILA</name>
<keyword evidence="2" id="KW-0728">SH3 domain</keyword>
<gene>
    <name evidence="10" type="ORF">SBAD_LOCUS1948</name>
</gene>
<organism evidence="12">
    <name type="scientific">Soboliphyme baturini</name>
    <dbReference type="NCBI Taxonomy" id="241478"/>
    <lineage>
        <taxon>Eukaryota</taxon>
        <taxon>Metazoa</taxon>
        <taxon>Ecdysozoa</taxon>
        <taxon>Nematoda</taxon>
        <taxon>Enoplea</taxon>
        <taxon>Dorylaimia</taxon>
        <taxon>Dioctophymatida</taxon>
        <taxon>Dioctophymatoidea</taxon>
        <taxon>Soboliphymatidae</taxon>
        <taxon>Soboliphyme</taxon>
    </lineage>
</organism>
<reference evidence="10 11" key="2">
    <citation type="submission" date="2018-11" db="EMBL/GenBank/DDBJ databases">
        <authorList>
            <consortium name="Pathogen Informatics"/>
        </authorList>
    </citation>
    <scope>NUCLEOTIDE SEQUENCE [LARGE SCALE GENOMIC DNA]</scope>
</reference>
<dbReference type="Pfam" id="PF22931">
    <property type="entry name" value="SAM_TNK"/>
    <property type="match status" value="1"/>
</dbReference>
<dbReference type="GO" id="GO:0005524">
    <property type="term" value="F:ATP binding"/>
    <property type="evidence" value="ECO:0007669"/>
    <property type="project" value="UniProtKB-KW"/>
</dbReference>
<dbReference type="InterPro" id="IPR055175">
    <property type="entry name" value="ACK/TNK-like_SAM"/>
</dbReference>
<feature type="transmembrane region" description="Helical" evidence="8">
    <location>
        <begin position="47"/>
        <end position="68"/>
    </location>
</feature>
<dbReference type="EMBL" id="UZAM01007018">
    <property type="protein sequence ID" value="VDO95992.1"/>
    <property type="molecule type" value="Genomic_DNA"/>
</dbReference>
<dbReference type="WBParaSite" id="SBAD_0000204201-mRNA-1">
    <property type="protein sequence ID" value="SBAD_0000204201-mRNA-1"/>
    <property type="gene ID" value="SBAD_0000204201"/>
</dbReference>
<feature type="transmembrane region" description="Helical" evidence="8">
    <location>
        <begin position="174"/>
        <end position="193"/>
    </location>
</feature>
<evidence type="ECO:0000256" key="4">
    <source>
        <dbReference type="ARBA" id="ARBA00022741"/>
    </source>
</evidence>
<dbReference type="EC" id="2.7.10.2" evidence="1"/>
<feature type="domain" description="ACK/TNK-like SAM" evidence="9">
    <location>
        <begin position="205"/>
        <end position="244"/>
    </location>
</feature>
<evidence type="ECO:0000256" key="7">
    <source>
        <dbReference type="ARBA" id="ARBA00023137"/>
    </source>
</evidence>
<keyword evidence="6" id="KW-0067">ATP-binding</keyword>
<dbReference type="GO" id="GO:0004715">
    <property type="term" value="F:non-membrane spanning protein tyrosine kinase activity"/>
    <property type="evidence" value="ECO:0007669"/>
    <property type="project" value="UniProtKB-EC"/>
</dbReference>
<evidence type="ECO:0000256" key="6">
    <source>
        <dbReference type="ARBA" id="ARBA00022840"/>
    </source>
</evidence>
<evidence type="ECO:0000259" key="9">
    <source>
        <dbReference type="Pfam" id="PF22931"/>
    </source>
</evidence>
<keyword evidence="8" id="KW-0472">Membrane</keyword>
<keyword evidence="8" id="KW-0812">Transmembrane</keyword>
<reference evidence="12" key="1">
    <citation type="submission" date="2016-06" db="UniProtKB">
        <authorList>
            <consortium name="WormBaseParasite"/>
        </authorList>
    </citation>
    <scope>IDENTIFICATION</scope>
</reference>
<feature type="transmembrane region" description="Helical" evidence="8">
    <location>
        <begin position="274"/>
        <end position="296"/>
    </location>
</feature>
<keyword evidence="7" id="KW-0829">Tyrosine-protein kinase</keyword>
<evidence type="ECO:0000313" key="10">
    <source>
        <dbReference type="EMBL" id="VDO95992.1"/>
    </source>
</evidence>
<evidence type="ECO:0000256" key="5">
    <source>
        <dbReference type="ARBA" id="ARBA00022777"/>
    </source>
</evidence>
<evidence type="ECO:0000256" key="8">
    <source>
        <dbReference type="SAM" id="Phobius"/>
    </source>
</evidence>
<evidence type="ECO:0000313" key="12">
    <source>
        <dbReference type="WBParaSite" id="SBAD_0000204201-mRNA-1"/>
    </source>
</evidence>
<dbReference type="Proteomes" id="UP000270296">
    <property type="component" value="Unassembled WGS sequence"/>
</dbReference>
<evidence type="ECO:0000313" key="11">
    <source>
        <dbReference type="Proteomes" id="UP000270296"/>
    </source>
</evidence>
<keyword evidence="11" id="KW-1185">Reference proteome</keyword>
<evidence type="ECO:0000256" key="3">
    <source>
        <dbReference type="ARBA" id="ARBA00022679"/>
    </source>
</evidence>
<accession>A0A183IEA4</accession>
<dbReference type="OrthoDB" id="5867953at2759"/>
<evidence type="ECO:0000256" key="2">
    <source>
        <dbReference type="ARBA" id="ARBA00022443"/>
    </source>
</evidence>
<proteinExistence type="predicted"/>
<sequence length="305" mass="34738">MSCDWWSLSYVTTANCDEDQDSIKDSVTIENSHGSLKQRSQRQSPRLALWTTTVVGLVSKISVAFLLFEFVCSNSFVHDLPLSVKREVIFPALPTLCLFVSPVGHRRSIISTEPSSLALTSSCAPAAVRRRPADMKDLSAKQNPLQPTLYDLLAEADLTAYFSSLKMHLKVRNVLVALVIVFMAAVEAVRLCADSRLHLPLMLILANRFQVENSEHLKFVSDSDLSEVGMSKPEQRRLLKTYQKYYPGSYFGRLKQVIKSYDLSRIRHRSRRDVIVCLLCFVWLCFFFDYVLFLPLQNVDHRTLP</sequence>
<protein>
    <recommendedName>
        <fullName evidence="1">non-specific protein-tyrosine kinase</fullName>
        <ecNumber evidence="1">2.7.10.2</ecNumber>
    </recommendedName>
</protein>
<keyword evidence="4" id="KW-0547">Nucleotide-binding</keyword>
<keyword evidence="5" id="KW-0418">Kinase</keyword>
<dbReference type="AlphaFoldDB" id="A0A183IEA4"/>
<evidence type="ECO:0000256" key="1">
    <source>
        <dbReference type="ARBA" id="ARBA00011903"/>
    </source>
</evidence>
<keyword evidence="3" id="KW-0808">Transferase</keyword>
<keyword evidence="8" id="KW-1133">Transmembrane helix</keyword>